<protein>
    <submittedName>
        <fullName evidence="1">Carboxypeptidase-like regulatory domain-containing protein</fullName>
    </submittedName>
</protein>
<dbReference type="Proteomes" id="UP000826188">
    <property type="component" value="Unassembled WGS sequence"/>
</dbReference>
<evidence type="ECO:0000313" key="2">
    <source>
        <dbReference type="Proteomes" id="UP000826188"/>
    </source>
</evidence>
<proteinExistence type="predicted"/>
<name>A0ABS6X1W6_9BACT</name>
<comment type="caution">
    <text evidence="1">The sequence shown here is derived from an EMBL/GenBank/DDBJ whole genome shotgun (WGS) entry which is preliminary data.</text>
</comment>
<organism evidence="1 2">
    <name type="scientific">Hymenobacter profundi</name>
    <dbReference type="NCBI Taxonomy" id="1982110"/>
    <lineage>
        <taxon>Bacteria</taxon>
        <taxon>Pseudomonadati</taxon>
        <taxon>Bacteroidota</taxon>
        <taxon>Cytophagia</taxon>
        <taxon>Cytophagales</taxon>
        <taxon>Hymenobacteraceae</taxon>
        <taxon>Hymenobacter</taxon>
    </lineage>
</organism>
<sequence length="152" mass="16284">MKSLLTTLVLVVLLLAVRIGSYAQGYADDALLASNTVATTVGEVAEDEKEAEAPRVTTTTASARVPMMTIQGRVIDVDKDPLVGATIVVEGTQIIGITDADGCYKLTIPAGRYTLRCGSAGYYDDEVSARPTATNQTVVLKYRPDAFKRIKR</sequence>
<dbReference type="Pfam" id="PF13715">
    <property type="entry name" value="CarbopepD_reg_2"/>
    <property type="match status" value="1"/>
</dbReference>
<keyword evidence="2" id="KW-1185">Reference proteome</keyword>
<reference evidence="1 2" key="1">
    <citation type="submission" date="2021-07" db="EMBL/GenBank/DDBJ databases">
        <title>Hymenobacter profundi sp. nov., isolated from deep-sea water.</title>
        <authorList>
            <person name="Kim M.K."/>
        </authorList>
    </citation>
    <scope>NUCLEOTIDE SEQUENCE [LARGE SCALE GENOMIC DNA]</scope>
    <source>
        <strain evidence="1 2">M2</strain>
    </source>
</reference>
<evidence type="ECO:0000313" key="1">
    <source>
        <dbReference type="EMBL" id="MBW3129482.1"/>
    </source>
</evidence>
<dbReference type="EMBL" id="JAHWGL010000053">
    <property type="protein sequence ID" value="MBW3129482.1"/>
    <property type="molecule type" value="Genomic_DNA"/>
</dbReference>
<accession>A0ABS6X1W6</accession>
<gene>
    <name evidence="1" type="ORF">KYK14_13035</name>
</gene>
<dbReference type="RefSeq" id="WP_219159360.1">
    <property type="nucleotide sequence ID" value="NZ_JAHWGL010000053.1"/>
</dbReference>